<dbReference type="PANTHER" id="PTHR32089">
    <property type="entry name" value="METHYL-ACCEPTING CHEMOTAXIS PROTEIN MCPB"/>
    <property type="match status" value="1"/>
</dbReference>
<dbReference type="AlphaFoldDB" id="A0A318JEF8"/>
<dbReference type="OrthoDB" id="2489132at2"/>
<dbReference type="GO" id="GO:0016020">
    <property type="term" value="C:membrane"/>
    <property type="evidence" value="ECO:0007669"/>
    <property type="project" value="InterPro"/>
</dbReference>
<keyword evidence="4" id="KW-1133">Transmembrane helix</keyword>
<dbReference type="PROSITE" id="PS50885">
    <property type="entry name" value="HAMP"/>
    <property type="match status" value="2"/>
</dbReference>
<dbReference type="InterPro" id="IPR024478">
    <property type="entry name" value="HlyB_4HB_MCP"/>
</dbReference>
<organism evidence="7 8">
    <name type="scientific">Undibacterium pigrum</name>
    <dbReference type="NCBI Taxonomy" id="401470"/>
    <lineage>
        <taxon>Bacteria</taxon>
        <taxon>Pseudomonadati</taxon>
        <taxon>Pseudomonadota</taxon>
        <taxon>Betaproteobacteria</taxon>
        <taxon>Burkholderiales</taxon>
        <taxon>Oxalobacteraceae</taxon>
        <taxon>Undibacterium</taxon>
    </lineage>
</organism>
<comment type="similarity">
    <text evidence="2">Belongs to the methyl-accepting chemotaxis (MCP) protein family.</text>
</comment>
<name>A0A318JEF8_9BURK</name>
<sequence>MKLRTPNIGIRLSLGFTAVLLLLAVTAWLAMSNLKSINDGTHRIVDGSYPKVVLAYKMLGNVNANARSMRNMLLLNDQSAVEKEQQLILSRRQNQEENIAGFAKLLASDEEKGIFQTATEARTKYGTSQREFMRLATEGKKTEATAWLLGNLQADQEKWFSSMDALIDYQTKLVNRDGAAANNTYLTAKNVLAAVAALSILLVVGVAYWMTRSITKPVSHLIGVMQKLTQGDATVRARSNHPDEIGKLSRQFDKMVDEREASRKSIEDENEKLNESVLVLLQAVAQLASRDLTVKVPVSADVTGAVSDALNMLTSETAKVLRDVSNISADVTEATLKVKAQSDNVMAAAAEERLEVEHTTLSLSTASEEMRNIADLAQTCNRAADNAIRSTQLAMDTVTSTVGGINSTRDIIRETEKRIKRLGERSQEISGVVGLINAIAERTHILALNASMHAASAGEAGRGFAVVADEVQRLAENARQATLQISGLVNNIQLETSDTVNTMNSAIAQVVEGSRLAEQAGLQMQATQNATSELVESVQQIAIKSHGQAKASQELLDRAIQIKKTNQETSLQLDEQSAQTTNLVEYARMLLSTVRVFKLAA</sequence>
<keyword evidence="8" id="KW-1185">Reference proteome</keyword>
<dbReference type="EMBL" id="QJKB01000011">
    <property type="protein sequence ID" value="PXX38682.1"/>
    <property type="molecule type" value="Genomic_DNA"/>
</dbReference>
<reference evidence="7 8" key="1">
    <citation type="submission" date="2018-05" db="EMBL/GenBank/DDBJ databases">
        <title>Genomic Encyclopedia of Type Strains, Phase IV (KMG-IV): sequencing the most valuable type-strain genomes for metagenomic binning, comparative biology and taxonomic classification.</title>
        <authorList>
            <person name="Goeker M."/>
        </authorList>
    </citation>
    <scope>NUCLEOTIDE SEQUENCE [LARGE SCALE GENOMIC DNA]</scope>
    <source>
        <strain evidence="7 8">DSM 19792</strain>
    </source>
</reference>
<dbReference type="SUPFAM" id="SSF58104">
    <property type="entry name" value="Methyl-accepting chemotaxis protein (MCP) signaling domain"/>
    <property type="match status" value="1"/>
</dbReference>
<dbReference type="PROSITE" id="PS50111">
    <property type="entry name" value="CHEMOTAXIS_TRANSDUC_2"/>
    <property type="match status" value="1"/>
</dbReference>
<dbReference type="Gene3D" id="1.10.287.950">
    <property type="entry name" value="Methyl-accepting chemotaxis protein"/>
    <property type="match status" value="1"/>
</dbReference>
<dbReference type="Gene3D" id="6.10.340.10">
    <property type="match status" value="1"/>
</dbReference>
<accession>A0A318JEF8</accession>
<dbReference type="CDD" id="cd06225">
    <property type="entry name" value="HAMP"/>
    <property type="match status" value="1"/>
</dbReference>
<evidence type="ECO:0000256" key="4">
    <source>
        <dbReference type="SAM" id="Phobius"/>
    </source>
</evidence>
<dbReference type="SMART" id="SM00304">
    <property type="entry name" value="HAMP"/>
    <property type="match status" value="2"/>
</dbReference>
<comment type="caution">
    <text evidence="7">The sequence shown here is derived from an EMBL/GenBank/DDBJ whole genome shotgun (WGS) entry which is preliminary data.</text>
</comment>
<dbReference type="InterPro" id="IPR003660">
    <property type="entry name" value="HAMP_dom"/>
</dbReference>
<dbReference type="InterPro" id="IPR047347">
    <property type="entry name" value="YvaQ-like_sensor"/>
</dbReference>
<dbReference type="GO" id="GO:0007165">
    <property type="term" value="P:signal transduction"/>
    <property type="evidence" value="ECO:0007669"/>
    <property type="project" value="UniProtKB-KW"/>
</dbReference>
<evidence type="ECO:0000256" key="1">
    <source>
        <dbReference type="ARBA" id="ARBA00023224"/>
    </source>
</evidence>
<proteinExistence type="inferred from homology"/>
<dbReference type="InterPro" id="IPR004089">
    <property type="entry name" value="MCPsignal_dom"/>
</dbReference>
<keyword evidence="4" id="KW-0812">Transmembrane</keyword>
<evidence type="ECO:0000256" key="2">
    <source>
        <dbReference type="ARBA" id="ARBA00029447"/>
    </source>
</evidence>
<dbReference type="Pfam" id="PF00672">
    <property type="entry name" value="HAMP"/>
    <property type="match status" value="1"/>
</dbReference>
<evidence type="ECO:0000313" key="7">
    <source>
        <dbReference type="EMBL" id="PXX38682.1"/>
    </source>
</evidence>
<dbReference type="SMART" id="SM00283">
    <property type="entry name" value="MA"/>
    <property type="match status" value="1"/>
</dbReference>
<keyword evidence="4" id="KW-0472">Membrane</keyword>
<evidence type="ECO:0000313" key="8">
    <source>
        <dbReference type="Proteomes" id="UP000247792"/>
    </source>
</evidence>
<evidence type="ECO:0000259" key="5">
    <source>
        <dbReference type="PROSITE" id="PS50111"/>
    </source>
</evidence>
<dbReference type="Proteomes" id="UP000247792">
    <property type="component" value="Unassembled WGS sequence"/>
</dbReference>
<feature type="domain" description="HAMP" evidence="6">
    <location>
        <begin position="212"/>
        <end position="264"/>
    </location>
</feature>
<dbReference type="PANTHER" id="PTHR32089:SF114">
    <property type="entry name" value="METHYL-ACCEPTING CHEMOTAXIS PROTEIN MCPB"/>
    <property type="match status" value="1"/>
</dbReference>
<dbReference type="Pfam" id="PF12729">
    <property type="entry name" value="4HB_MCP_1"/>
    <property type="match status" value="1"/>
</dbReference>
<dbReference type="RefSeq" id="WP_110257530.1">
    <property type="nucleotide sequence ID" value="NZ_QJKB01000011.1"/>
</dbReference>
<gene>
    <name evidence="7" type="ORF">DFR42_11148</name>
</gene>
<feature type="transmembrane region" description="Helical" evidence="4">
    <location>
        <begin position="12"/>
        <end position="31"/>
    </location>
</feature>
<feature type="domain" description="Methyl-accepting transducer" evidence="5">
    <location>
        <begin position="327"/>
        <end position="563"/>
    </location>
</feature>
<dbReference type="Pfam" id="PF00015">
    <property type="entry name" value="MCPsignal"/>
    <property type="match status" value="1"/>
</dbReference>
<feature type="transmembrane region" description="Helical" evidence="4">
    <location>
        <begin position="191"/>
        <end position="210"/>
    </location>
</feature>
<keyword evidence="1 3" id="KW-0807">Transducer</keyword>
<evidence type="ECO:0000256" key="3">
    <source>
        <dbReference type="PROSITE-ProRule" id="PRU00284"/>
    </source>
</evidence>
<protein>
    <submittedName>
        <fullName evidence="7">Methyl-accepting chemotaxis protein</fullName>
    </submittedName>
</protein>
<evidence type="ECO:0000259" key="6">
    <source>
        <dbReference type="PROSITE" id="PS50885"/>
    </source>
</evidence>
<dbReference type="CDD" id="cd19411">
    <property type="entry name" value="MCP2201-like_sensor"/>
    <property type="match status" value="1"/>
</dbReference>
<feature type="domain" description="HAMP" evidence="6">
    <location>
        <begin position="271"/>
        <end position="322"/>
    </location>
</feature>